<dbReference type="CDD" id="cd03791">
    <property type="entry name" value="GT5_Glycogen_synthase_DULL1-like"/>
    <property type="match status" value="1"/>
</dbReference>
<keyword evidence="8 11" id="KW-0808">Transferase</keyword>
<dbReference type="InterPro" id="IPR013534">
    <property type="entry name" value="Starch_synth_cat_dom"/>
</dbReference>
<evidence type="ECO:0000256" key="10">
    <source>
        <dbReference type="ARBA" id="ARBA00031722"/>
    </source>
</evidence>
<evidence type="ECO:0000256" key="9">
    <source>
        <dbReference type="ARBA" id="ARBA00023056"/>
    </source>
</evidence>
<dbReference type="Gene3D" id="3.40.50.2000">
    <property type="entry name" value="Glycogen Phosphorylase B"/>
    <property type="match status" value="2"/>
</dbReference>
<feature type="binding site" evidence="11">
    <location>
        <position position="59"/>
    </location>
    <ligand>
        <name>ADP-alpha-D-glucose</name>
        <dbReference type="ChEBI" id="CHEBI:57498"/>
    </ligand>
</feature>
<dbReference type="InterPro" id="IPR001296">
    <property type="entry name" value="Glyco_trans_1"/>
</dbReference>
<dbReference type="RefSeq" id="WP_057004104.1">
    <property type="nucleotide sequence ID" value="NZ_CP149793.1"/>
</dbReference>
<dbReference type="EMBL" id="JAAQWE010000003">
    <property type="protein sequence ID" value="NMX95913.1"/>
    <property type="molecule type" value="Genomic_DNA"/>
</dbReference>
<dbReference type="PANTHER" id="PTHR45825:SF8">
    <property type="entry name" value="GLYCOGEN SYNTHASE"/>
    <property type="match status" value="1"/>
</dbReference>
<evidence type="ECO:0000256" key="4">
    <source>
        <dbReference type="ARBA" id="ARBA00010281"/>
    </source>
</evidence>
<accession>A0A7Y1F1G6</accession>
<evidence type="ECO:0000256" key="1">
    <source>
        <dbReference type="ARBA" id="ARBA00001478"/>
    </source>
</evidence>
<dbReference type="Proteomes" id="UP000552560">
    <property type="component" value="Unassembled WGS sequence"/>
</dbReference>
<dbReference type="GO" id="GO:0004373">
    <property type="term" value="F:alpha-1,4-glucan glucosyltransferase (UDP-glucose donor) activity"/>
    <property type="evidence" value="ECO:0007669"/>
    <property type="project" value="InterPro"/>
</dbReference>
<dbReference type="HAMAP" id="MF_00484">
    <property type="entry name" value="Glycogen_synth"/>
    <property type="match status" value="1"/>
</dbReference>
<dbReference type="PANTHER" id="PTHR45825">
    <property type="entry name" value="GRANULE-BOUND STARCH SYNTHASE 1, CHLOROPLASTIC/AMYLOPLASTIC"/>
    <property type="match status" value="1"/>
</dbReference>
<dbReference type="Pfam" id="PF08323">
    <property type="entry name" value="Glyco_transf_5"/>
    <property type="match status" value="1"/>
</dbReference>
<dbReference type="SUPFAM" id="SSF53756">
    <property type="entry name" value="UDP-Glycosyltransferase/glycogen phosphorylase"/>
    <property type="match status" value="1"/>
</dbReference>
<evidence type="ECO:0000259" key="12">
    <source>
        <dbReference type="Pfam" id="PF00534"/>
    </source>
</evidence>
<dbReference type="AlphaFoldDB" id="A0A7Y1F1G6"/>
<dbReference type="GO" id="GO:0009011">
    <property type="term" value="F:alpha-1,4-glucan glucosyltransferase (ADP-glucose donor) activity"/>
    <property type="evidence" value="ECO:0007669"/>
    <property type="project" value="UniProtKB-UniRule"/>
</dbReference>
<dbReference type="InterPro" id="IPR011835">
    <property type="entry name" value="GS/SS"/>
</dbReference>
<comment type="catalytic activity">
    <reaction evidence="1 11">
        <text>[(1-&gt;4)-alpha-D-glucosyl](n) + ADP-alpha-D-glucose = [(1-&gt;4)-alpha-D-glucosyl](n+1) + ADP + H(+)</text>
        <dbReference type="Rhea" id="RHEA:18189"/>
        <dbReference type="Rhea" id="RHEA-COMP:9584"/>
        <dbReference type="Rhea" id="RHEA-COMP:9587"/>
        <dbReference type="ChEBI" id="CHEBI:15378"/>
        <dbReference type="ChEBI" id="CHEBI:15444"/>
        <dbReference type="ChEBI" id="CHEBI:57498"/>
        <dbReference type="ChEBI" id="CHEBI:456216"/>
        <dbReference type="EC" id="2.4.1.21"/>
    </reaction>
</comment>
<dbReference type="UniPathway" id="UPA00164"/>
<dbReference type="GO" id="GO:0005978">
    <property type="term" value="P:glycogen biosynthetic process"/>
    <property type="evidence" value="ECO:0007669"/>
    <property type="project" value="UniProtKB-UniRule"/>
</dbReference>
<keyword evidence="7 11" id="KW-0328">Glycosyltransferase</keyword>
<dbReference type="NCBIfam" id="NF001899">
    <property type="entry name" value="PRK00654.1-2"/>
    <property type="match status" value="1"/>
</dbReference>
<proteinExistence type="inferred from homology"/>
<evidence type="ECO:0000256" key="5">
    <source>
        <dbReference type="ARBA" id="ARBA00012588"/>
    </source>
</evidence>
<dbReference type="EC" id="2.4.1.21" evidence="5 11"/>
<evidence type="ECO:0000259" key="13">
    <source>
        <dbReference type="Pfam" id="PF08323"/>
    </source>
</evidence>
<comment type="caution">
    <text evidence="14">The sequence shown here is derived from an EMBL/GenBank/DDBJ whole genome shotgun (WGS) entry which is preliminary data.</text>
</comment>
<comment type="pathway">
    <text evidence="3 11">Glycan biosynthesis; glycogen biosynthesis.</text>
</comment>
<reference evidence="14 15" key="1">
    <citation type="journal article" date="2020" name="Front. Microbiol.">
        <title>Genetic Organization of the aprX-lipA2 Operon Affects the Proteolytic Potential of Pseudomonas Species in Milk.</title>
        <authorList>
            <person name="Maier C."/>
            <person name="Huptas C."/>
            <person name="von Neubeck M."/>
            <person name="Scherer S."/>
            <person name="Wenning M."/>
            <person name="Lucking G."/>
        </authorList>
    </citation>
    <scope>NUCLEOTIDE SEQUENCE [LARGE SCALE GENOMIC DNA]</scope>
    <source>
        <strain evidence="14 15">WS 4671</strain>
    </source>
</reference>
<comment type="function">
    <text evidence="2 11">Synthesizes alpha-1,4-glucan chains using ADP-glucose.</text>
</comment>
<sequence length="530" mass="57236">MMGAAAISPQAERFNLPVSEWVTSTVDPLALAPVSPAITSVAARAKVLFVTSELAGLVKTGGLGDVSAALPRALHPLHDVRVLMPGYPQVLNSGNPVHVISELEGHAALPACKIGRMDMTDGLVIYLVICPELYEREGTPYGDNNGRDWPDNHIRFARLGLAAADFAAGAVKCQWRPELVHAHDWPAGLAPAYMRWRGQATPSVFTIHNLAYQGMVSSGSRRELGIPEHALASDGMEFYGKLSLLKAGMAYANHITTVSATYAREITTPAFGCGLDGFLQSKAEQGLLSGIANGIDASWDAETDEHLICRFAANDWLGKAVNAHYVRQLFNLKPSTGPLFAVVSRLVFQKGLDLTIGVAGHIVRQGGQIAIIGRGEPQEEEAARELAQRFPGQVGVLIGFNETDARRMFAGSDFLLMPSRYEPCGLSQMYAQRFGSLPVARNTGGLADTIEDGVSGFLFEEPTVESYAAALTRAIKVFANPELLNAMRCRAMRKPFDWHQAIKPYSALYLRLLKANRVSLAAPSLNGEIS</sequence>
<feature type="domain" description="Glycosyl transferase family 1" evidence="12">
    <location>
        <begin position="332"/>
        <end position="476"/>
    </location>
</feature>
<dbReference type="Pfam" id="PF00534">
    <property type="entry name" value="Glycos_transf_1"/>
    <property type="match status" value="1"/>
</dbReference>
<name>A0A7Y1F1G6_PSEVE</name>
<evidence type="ECO:0000313" key="15">
    <source>
        <dbReference type="Proteomes" id="UP000552560"/>
    </source>
</evidence>
<feature type="domain" description="Starch synthase catalytic" evidence="13">
    <location>
        <begin position="46"/>
        <end position="280"/>
    </location>
</feature>
<evidence type="ECO:0000256" key="7">
    <source>
        <dbReference type="ARBA" id="ARBA00022676"/>
    </source>
</evidence>
<evidence type="ECO:0000256" key="6">
    <source>
        <dbReference type="ARBA" id="ARBA00019935"/>
    </source>
</evidence>
<protein>
    <recommendedName>
        <fullName evidence="6 11">Glycogen synthase</fullName>
        <ecNumber evidence="5 11">2.4.1.21</ecNumber>
    </recommendedName>
    <alternativeName>
        <fullName evidence="10 11">Starch [bacterial glycogen] synthase</fullName>
    </alternativeName>
</protein>
<evidence type="ECO:0000256" key="3">
    <source>
        <dbReference type="ARBA" id="ARBA00004964"/>
    </source>
</evidence>
<keyword evidence="9 11" id="KW-0320">Glycogen biosynthesis</keyword>
<gene>
    <name evidence="11 14" type="primary">glgA</name>
    <name evidence="14" type="ORF">HBO43_04810</name>
</gene>
<organism evidence="14 15">
    <name type="scientific">Pseudomonas veronii</name>
    <dbReference type="NCBI Taxonomy" id="76761"/>
    <lineage>
        <taxon>Bacteria</taxon>
        <taxon>Pseudomonadati</taxon>
        <taxon>Pseudomonadota</taxon>
        <taxon>Gammaproteobacteria</taxon>
        <taxon>Pseudomonadales</taxon>
        <taxon>Pseudomonadaceae</taxon>
        <taxon>Pseudomonas</taxon>
    </lineage>
</organism>
<evidence type="ECO:0000256" key="11">
    <source>
        <dbReference type="HAMAP-Rule" id="MF_00484"/>
    </source>
</evidence>
<dbReference type="NCBIfam" id="NF001901">
    <property type="entry name" value="PRK00654.1-5"/>
    <property type="match status" value="1"/>
</dbReference>
<evidence type="ECO:0000256" key="2">
    <source>
        <dbReference type="ARBA" id="ARBA00002764"/>
    </source>
</evidence>
<dbReference type="NCBIfam" id="TIGR02095">
    <property type="entry name" value="glgA"/>
    <property type="match status" value="1"/>
</dbReference>
<dbReference type="OrthoDB" id="9808590at2"/>
<evidence type="ECO:0000313" key="14">
    <source>
        <dbReference type="EMBL" id="NMX95913.1"/>
    </source>
</evidence>
<comment type="similarity">
    <text evidence="4 11">Belongs to the glycosyltransferase 1 family. Bacterial/plant glycogen synthase subfamily.</text>
</comment>
<evidence type="ECO:0000256" key="8">
    <source>
        <dbReference type="ARBA" id="ARBA00022679"/>
    </source>
</evidence>